<evidence type="ECO:0000313" key="3">
    <source>
        <dbReference type="Proteomes" id="UP000294862"/>
    </source>
</evidence>
<dbReference type="AlphaFoldDB" id="A0A4R2IKE0"/>
<comment type="caution">
    <text evidence="2">The sequence shown here is derived from an EMBL/GenBank/DDBJ whole genome shotgun (WGS) entry which is preliminary data.</text>
</comment>
<dbReference type="Proteomes" id="UP000294862">
    <property type="component" value="Unassembled WGS sequence"/>
</dbReference>
<evidence type="ECO:0000313" key="2">
    <source>
        <dbReference type="EMBL" id="TCO43165.1"/>
    </source>
</evidence>
<dbReference type="Gene3D" id="3.40.50.620">
    <property type="entry name" value="HUPs"/>
    <property type="match status" value="1"/>
</dbReference>
<gene>
    <name evidence="2" type="ORF">EV148_101584</name>
</gene>
<reference evidence="2 3" key="1">
    <citation type="journal article" date="2015" name="Stand. Genomic Sci.">
        <title>Genomic Encyclopedia of Bacterial and Archaeal Type Strains, Phase III: the genomes of soil and plant-associated and newly described type strains.</title>
        <authorList>
            <person name="Whitman W.B."/>
            <person name="Woyke T."/>
            <person name="Klenk H.P."/>
            <person name="Zhou Y."/>
            <person name="Lilburn T.G."/>
            <person name="Beck B.J."/>
            <person name="De Vos P."/>
            <person name="Vandamme P."/>
            <person name="Eisen J.A."/>
            <person name="Garrity G."/>
            <person name="Hugenholtz P."/>
            <person name="Kyrpides N.C."/>
        </authorList>
    </citation>
    <scope>NUCLEOTIDE SEQUENCE [LARGE SCALE GENOMIC DNA]</scope>
    <source>
        <strain evidence="2 3">A3</strain>
    </source>
</reference>
<dbReference type="Pfam" id="PF01902">
    <property type="entry name" value="Diphthami_syn_2"/>
    <property type="match status" value="1"/>
</dbReference>
<feature type="domain" description="Diphthamide synthase" evidence="1">
    <location>
        <begin position="7"/>
        <end position="215"/>
    </location>
</feature>
<keyword evidence="3" id="KW-1185">Reference proteome</keyword>
<accession>A0A4R2IKE0</accession>
<name>A0A4R2IKE0_9GAMM</name>
<dbReference type="Gene3D" id="3.90.1490.10">
    <property type="entry name" value="putative n-type atp pyrophosphatase, domain 2"/>
    <property type="match status" value="1"/>
</dbReference>
<dbReference type="EMBL" id="SLWQ01000001">
    <property type="protein sequence ID" value="TCO43165.1"/>
    <property type="molecule type" value="Genomic_DNA"/>
</dbReference>
<organism evidence="2 3">
    <name type="scientific">Dokdonella fugitiva</name>
    <dbReference type="NCBI Taxonomy" id="328517"/>
    <lineage>
        <taxon>Bacteria</taxon>
        <taxon>Pseudomonadati</taxon>
        <taxon>Pseudomonadota</taxon>
        <taxon>Gammaproteobacteria</taxon>
        <taxon>Lysobacterales</taxon>
        <taxon>Rhodanobacteraceae</taxon>
        <taxon>Dokdonella</taxon>
    </lineage>
</organism>
<dbReference type="OrthoDB" id="3572539at2"/>
<dbReference type="InterPro" id="IPR014729">
    <property type="entry name" value="Rossmann-like_a/b/a_fold"/>
</dbReference>
<evidence type="ECO:0000259" key="1">
    <source>
        <dbReference type="Pfam" id="PF01902"/>
    </source>
</evidence>
<protein>
    <submittedName>
        <fullName evidence="2">Uncharacterized protein (TIGR00290 family)</fullName>
    </submittedName>
</protein>
<dbReference type="RefSeq" id="WP_131993172.1">
    <property type="nucleotide sequence ID" value="NZ_SLWQ01000001.1"/>
</dbReference>
<dbReference type="SUPFAM" id="SSF52402">
    <property type="entry name" value="Adenine nucleotide alpha hydrolases-like"/>
    <property type="match status" value="1"/>
</dbReference>
<dbReference type="InterPro" id="IPR002761">
    <property type="entry name" value="Diphthami_syn_dom"/>
</dbReference>
<proteinExistence type="predicted"/>
<sequence>MSRPLLVAWSGGKDAAQALERLRADPAWRVAGLLTSVTVPYDRISIHGVRRSILHAQARALGLPLFEAELPVQADNATYEASFAAALAQASTSEPGLDAIAFGDLFLADVRAYREALLARLGWHGVFPLWGEDTRRLAQAFIARGHRAILCCVDTRQLDATFRGRDYDAALLADLPAGCDPCGENGEFHTCVHGGPLFAQPIELARGEHVLREQRFAYVDLVDTSSTSPPR</sequence>